<proteinExistence type="predicted"/>
<accession>A0ACB6ZKK6</accession>
<protein>
    <submittedName>
        <fullName evidence="1">Chitinase</fullName>
    </submittedName>
</protein>
<sequence>MVDLVVLCMVVLPFLAVTGSASVLEDLDTVSSEVVDLNSNFAKHGKVAAAWWAGWHPDLLPLDKVSWKKYTHMTYAFAETTPSVDELSISGGEELLAKFVSAAKKHKVKALISIGGWTGSRFFSTAVGSAANRTAFVKTITNLVKKHKLDGIDFDWEYPNHPGIGCNTISKQDTPNFLSFLRELRAHHIGRRLILTAAAPITPWPDPNDEPSDISPFAKLLDYIAIMNYDLWGSWSPAVGPNAPLNDTCAPPQYQQGSAVSAVQAWTSAGLPRNQFVLGVGAYGHSFLVANSVALTDQGTITAYPQFEPKQPRGDSSDSGSGVDVCGAAGGWGGIGWGGTFNFWGLVEGKFLDEKGQPLQGIHYRYDECSQTPYVYNHTSQVMVSFDDAKSFKAKGEFIKNYGLRGYAMWEAASDHNDILIDSIRKGGGY</sequence>
<comment type="caution">
    <text evidence="1">The sequence shown here is derived from an EMBL/GenBank/DDBJ whole genome shotgun (WGS) entry which is preliminary data.</text>
</comment>
<name>A0ACB6ZKK6_THEGA</name>
<keyword evidence="2" id="KW-1185">Reference proteome</keyword>
<evidence type="ECO:0000313" key="1">
    <source>
        <dbReference type="EMBL" id="KAF9650142.1"/>
    </source>
</evidence>
<dbReference type="Proteomes" id="UP000886501">
    <property type="component" value="Unassembled WGS sequence"/>
</dbReference>
<organism evidence="1 2">
    <name type="scientific">Thelephora ganbajun</name>
    <name type="common">Ganba fungus</name>
    <dbReference type="NCBI Taxonomy" id="370292"/>
    <lineage>
        <taxon>Eukaryota</taxon>
        <taxon>Fungi</taxon>
        <taxon>Dikarya</taxon>
        <taxon>Basidiomycota</taxon>
        <taxon>Agaricomycotina</taxon>
        <taxon>Agaricomycetes</taxon>
        <taxon>Thelephorales</taxon>
        <taxon>Thelephoraceae</taxon>
        <taxon>Thelephora</taxon>
    </lineage>
</organism>
<gene>
    <name evidence="1" type="ORF">BDM02DRAFT_3155029</name>
</gene>
<dbReference type="EMBL" id="MU117988">
    <property type="protein sequence ID" value="KAF9650142.1"/>
    <property type="molecule type" value="Genomic_DNA"/>
</dbReference>
<reference evidence="1" key="2">
    <citation type="journal article" date="2020" name="Nat. Commun.">
        <title>Large-scale genome sequencing of mycorrhizal fungi provides insights into the early evolution of symbiotic traits.</title>
        <authorList>
            <person name="Miyauchi S."/>
            <person name="Kiss E."/>
            <person name="Kuo A."/>
            <person name="Drula E."/>
            <person name="Kohler A."/>
            <person name="Sanchez-Garcia M."/>
            <person name="Morin E."/>
            <person name="Andreopoulos B."/>
            <person name="Barry K.W."/>
            <person name="Bonito G."/>
            <person name="Buee M."/>
            <person name="Carver A."/>
            <person name="Chen C."/>
            <person name="Cichocki N."/>
            <person name="Clum A."/>
            <person name="Culley D."/>
            <person name="Crous P.W."/>
            <person name="Fauchery L."/>
            <person name="Girlanda M."/>
            <person name="Hayes R.D."/>
            <person name="Keri Z."/>
            <person name="LaButti K."/>
            <person name="Lipzen A."/>
            <person name="Lombard V."/>
            <person name="Magnuson J."/>
            <person name="Maillard F."/>
            <person name="Murat C."/>
            <person name="Nolan M."/>
            <person name="Ohm R.A."/>
            <person name="Pangilinan J."/>
            <person name="Pereira M.F."/>
            <person name="Perotto S."/>
            <person name="Peter M."/>
            <person name="Pfister S."/>
            <person name="Riley R."/>
            <person name="Sitrit Y."/>
            <person name="Stielow J.B."/>
            <person name="Szollosi G."/>
            <person name="Zifcakova L."/>
            <person name="Stursova M."/>
            <person name="Spatafora J.W."/>
            <person name="Tedersoo L."/>
            <person name="Vaario L.M."/>
            <person name="Yamada A."/>
            <person name="Yan M."/>
            <person name="Wang P."/>
            <person name="Xu J."/>
            <person name="Bruns T."/>
            <person name="Baldrian P."/>
            <person name="Vilgalys R."/>
            <person name="Dunand C."/>
            <person name="Henrissat B."/>
            <person name="Grigoriev I.V."/>
            <person name="Hibbett D."/>
            <person name="Nagy L.G."/>
            <person name="Martin F.M."/>
        </authorList>
    </citation>
    <scope>NUCLEOTIDE SEQUENCE</scope>
    <source>
        <strain evidence="1">P2</strain>
    </source>
</reference>
<reference evidence="1" key="1">
    <citation type="submission" date="2019-10" db="EMBL/GenBank/DDBJ databases">
        <authorList>
            <consortium name="DOE Joint Genome Institute"/>
            <person name="Kuo A."/>
            <person name="Miyauchi S."/>
            <person name="Kiss E."/>
            <person name="Drula E."/>
            <person name="Kohler A."/>
            <person name="Sanchez-Garcia M."/>
            <person name="Andreopoulos B."/>
            <person name="Barry K.W."/>
            <person name="Bonito G."/>
            <person name="Buee M."/>
            <person name="Carver A."/>
            <person name="Chen C."/>
            <person name="Cichocki N."/>
            <person name="Clum A."/>
            <person name="Culley D."/>
            <person name="Crous P.W."/>
            <person name="Fauchery L."/>
            <person name="Girlanda M."/>
            <person name="Hayes R."/>
            <person name="Keri Z."/>
            <person name="Labutti K."/>
            <person name="Lipzen A."/>
            <person name="Lombard V."/>
            <person name="Magnuson J."/>
            <person name="Maillard F."/>
            <person name="Morin E."/>
            <person name="Murat C."/>
            <person name="Nolan M."/>
            <person name="Ohm R."/>
            <person name="Pangilinan J."/>
            <person name="Pereira M."/>
            <person name="Perotto S."/>
            <person name="Peter M."/>
            <person name="Riley R."/>
            <person name="Sitrit Y."/>
            <person name="Stielow B."/>
            <person name="Szollosi G."/>
            <person name="Zifcakova L."/>
            <person name="Stursova M."/>
            <person name="Spatafora J.W."/>
            <person name="Tedersoo L."/>
            <person name="Vaario L.-M."/>
            <person name="Yamada A."/>
            <person name="Yan M."/>
            <person name="Wang P."/>
            <person name="Xu J."/>
            <person name="Bruns T."/>
            <person name="Baldrian P."/>
            <person name="Vilgalys R."/>
            <person name="Henrissat B."/>
            <person name="Grigoriev I.V."/>
            <person name="Hibbett D."/>
            <person name="Nagy L.G."/>
            <person name="Martin F.M."/>
        </authorList>
    </citation>
    <scope>NUCLEOTIDE SEQUENCE</scope>
    <source>
        <strain evidence="1">P2</strain>
    </source>
</reference>
<evidence type="ECO:0000313" key="2">
    <source>
        <dbReference type="Proteomes" id="UP000886501"/>
    </source>
</evidence>